<feature type="compositionally biased region" description="Low complexity" evidence="1">
    <location>
        <begin position="826"/>
        <end position="884"/>
    </location>
</feature>
<evidence type="ECO:0000313" key="3">
    <source>
        <dbReference type="EMBL" id="RUR01593.1"/>
    </source>
</evidence>
<dbReference type="InterPro" id="IPR028908">
    <property type="entry name" value="Tox-PL_dom"/>
</dbReference>
<evidence type="ECO:0000313" key="4">
    <source>
        <dbReference type="Proteomes" id="UP000274909"/>
    </source>
</evidence>
<feature type="domain" description="Tox-PL" evidence="2">
    <location>
        <begin position="925"/>
        <end position="1015"/>
    </location>
</feature>
<feature type="region of interest" description="Disordered" evidence="1">
    <location>
        <begin position="826"/>
        <end position="897"/>
    </location>
</feature>
<feature type="region of interest" description="Disordered" evidence="1">
    <location>
        <begin position="938"/>
        <end position="968"/>
    </location>
</feature>
<sequence>MSVFVRVTPSRLALDGDDLYRVATSLDSAARSAQSALSNTGGMAGNEDSAQEFIDAYGEGAVNTLDAAGSYAQALRALDTLLGDTANAYTDAGTVGTLETVATRSPSSTPGSAATFSVPSAKAPGAVGPLGEFQEFVMDALAQLGVVLPDADSGKLGEAASAWSAFSTAISDAASELDGTLTNLASMDIPQATDIRAARDSISEKLGEIATGATGLSDLCAEQKKNVDAMWEEIGWFLGQMAAEIALDLGLGALLTVATAGAGAPLVAGKIALTVLNWARKIANLVQKLVALTRMNALAAKVLLKALREGTQSAIATVTVQAAVNVVAPDRAQNLLTVGLGSFAGGAIGGRVGDGGSHVLRIGSRSGATRVAMNTAVGAGEGAVDGLTDGLVQSGVGGVPFDPISSAGLGALIGGGARTIGGGTRPNAPSTGGGSGSSSPSPDGVDVPSSSTPDSPLGPTGVDAPSAPNTNTPAAPQGSGGAPSSSAPAAAGGPNPDAPDAPIVDGAGDATTPVDSSGSVDIPSGDAPTGAGGDTSTSTNGPGVPDVSAPSSDGGTPSLPDSSPSTPDSSSPSMPDSNTPSTPDAPTPSTPDSSAPSTPDTTPSTPDSSAPSTPDASTPSTPDATPSTPDSSAPSTPDSNAPSTPDSSTPSTPDSNAPSTPDSSTPSTPDSSTPSTPDSSTPSTPDTTPSTPDPTAPSTPDSNAPSTPDTTPSTPDATPANGSPSTAPVAGASASPSSPSTSTPDANTSVDSSSFEAAVAADAADASTPDGTTPDGTAPDGTTPDGTTPESDTTGPDDTVDPNALDAGDAAAAGAVTAGAAGVVGLHAGASGGKAPSTPASPASPAAPSSPSSNAPTSNAPSSPTPDANTPAAPGTPDAGTPDANTPETPEGSNSTERTAADIDEALPEINPNFDPHDPANGYATNCGNTSALLNDFLNGSPAREAPTGTLTTPEIEARTGNPQTPMTPDQIADTLRAMGPGSHCVVGIDRSTGFGHWFNAYYDGTTVWSIDAQNATRSPWPPHEPHATTWDASIRPEDVVTPETTAEPDASAEGPGAAEHGPASSEADGSRTGSSETPEAKPAAPEDVTPDHRADVARPADQQPVIGDTDGGPGTWTEMNRGDRGLEDQEWGTGVDRLPNGHPVEYVVSSDSGVIEFDGHQFRGDPPAEVFQEVKGNYDHIYKPFPPGSTVSDKTRTLIEKWVRQAARQNTAVDSAGGQLEWILTRNPELVSQLEDAFIEAGLDIDVRYVPRVS</sequence>
<feature type="region of interest" description="Disordered" evidence="1">
    <location>
        <begin position="1017"/>
        <end position="1036"/>
    </location>
</feature>
<protein>
    <recommendedName>
        <fullName evidence="2">Tox-PL domain-containing protein</fullName>
    </recommendedName>
</protein>
<name>A0A3S0Y0T2_9MICO</name>
<feature type="compositionally biased region" description="Low complexity" evidence="1">
    <location>
        <begin position="590"/>
        <end position="690"/>
    </location>
</feature>
<dbReference type="OrthoDB" id="5066592at2"/>
<gene>
    <name evidence="3" type="ORF">ELQ94_08910</name>
</gene>
<comment type="caution">
    <text evidence="3">The sequence shown here is derived from an EMBL/GenBank/DDBJ whole genome shotgun (WGS) entry which is preliminary data.</text>
</comment>
<dbReference type="Proteomes" id="UP000274909">
    <property type="component" value="Unassembled WGS sequence"/>
</dbReference>
<proteinExistence type="predicted"/>
<dbReference type="Pfam" id="PF15644">
    <property type="entry name" value="Gln_amidase"/>
    <property type="match status" value="1"/>
</dbReference>
<feature type="compositionally biased region" description="Low complexity" evidence="1">
    <location>
        <begin position="698"/>
        <end position="797"/>
    </location>
</feature>
<evidence type="ECO:0000256" key="1">
    <source>
        <dbReference type="SAM" id="MobiDB-lite"/>
    </source>
</evidence>
<feature type="compositionally biased region" description="Basic and acidic residues" evidence="1">
    <location>
        <begin position="1090"/>
        <end position="1099"/>
    </location>
</feature>
<organism evidence="3 4">
    <name type="scientific">Labedella endophytica</name>
    <dbReference type="NCBI Taxonomy" id="1523160"/>
    <lineage>
        <taxon>Bacteria</taxon>
        <taxon>Bacillati</taxon>
        <taxon>Actinomycetota</taxon>
        <taxon>Actinomycetes</taxon>
        <taxon>Micrococcales</taxon>
        <taxon>Microbacteriaceae</taxon>
        <taxon>Labedella</taxon>
    </lineage>
</organism>
<feature type="region of interest" description="Disordered" evidence="1">
    <location>
        <begin position="1043"/>
        <end position="1140"/>
    </location>
</feature>
<evidence type="ECO:0000259" key="2">
    <source>
        <dbReference type="Pfam" id="PF15644"/>
    </source>
</evidence>
<accession>A0A3S0Y0T2</accession>
<keyword evidence="4" id="KW-1185">Reference proteome</keyword>
<feature type="compositionally biased region" description="Polar residues" evidence="1">
    <location>
        <begin position="886"/>
        <end position="897"/>
    </location>
</feature>
<feature type="compositionally biased region" description="Low complexity" evidence="1">
    <location>
        <begin position="464"/>
        <end position="502"/>
    </location>
</feature>
<dbReference type="RefSeq" id="WP_127049280.1">
    <property type="nucleotide sequence ID" value="NZ_RZGZ01000002.1"/>
</dbReference>
<feature type="compositionally biased region" description="Low complexity" evidence="1">
    <location>
        <begin position="550"/>
        <end position="582"/>
    </location>
</feature>
<feature type="compositionally biased region" description="Low complexity" evidence="1">
    <location>
        <begin position="437"/>
        <end position="455"/>
    </location>
</feature>
<feature type="region of interest" description="Disordered" evidence="1">
    <location>
        <begin position="418"/>
        <end position="808"/>
    </location>
</feature>
<dbReference type="AlphaFoldDB" id="A0A3S0Y0T2"/>
<reference evidence="3 4" key="1">
    <citation type="submission" date="2018-12" db="EMBL/GenBank/DDBJ databases">
        <authorList>
            <person name="Li F."/>
        </authorList>
    </citation>
    <scope>NUCLEOTIDE SEQUENCE [LARGE SCALE GENOMIC DNA]</scope>
    <source>
        <strain evidence="3 4">EGI 6500705</strain>
    </source>
</reference>
<dbReference type="EMBL" id="RZGZ01000002">
    <property type="protein sequence ID" value="RUR01593.1"/>
    <property type="molecule type" value="Genomic_DNA"/>
</dbReference>
<feature type="compositionally biased region" description="Low complexity" evidence="1">
    <location>
        <begin position="1052"/>
        <end position="1066"/>
    </location>
</feature>